<dbReference type="InterPro" id="IPR002313">
    <property type="entry name" value="Lys-tRNA-ligase_II"/>
</dbReference>
<gene>
    <name evidence="7" type="primary">lysS</name>
    <name evidence="10" type="ORF">A3A38_02990</name>
</gene>
<reference evidence="10 11" key="1">
    <citation type="journal article" date="2016" name="Nat. Commun.">
        <title>Thousands of microbial genomes shed light on interconnected biogeochemical processes in an aquifer system.</title>
        <authorList>
            <person name="Anantharaman K."/>
            <person name="Brown C.T."/>
            <person name="Hug L.A."/>
            <person name="Sharon I."/>
            <person name="Castelle C.J."/>
            <person name="Probst A.J."/>
            <person name="Thomas B.C."/>
            <person name="Singh A."/>
            <person name="Wilkins M.J."/>
            <person name="Karaoz U."/>
            <person name="Brodie E.L."/>
            <person name="Williams K.H."/>
            <person name="Hubbard S.S."/>
            <person name="Banfield J.F."/>
        </authorList>
    </citation>
    <scope>NUCLEOTIDE SEQUENCE [LARGE SCALE GENOMIC DNA]</scope>
</reference>
<feature type="binding site" evidence="7">
    <location>
        <position position="404"/>
    </location>
    <ligand>
        <name>Mg(2+)</name>
        <dbReference type="ChEBI" id="CHEBI:18420"/>
        <label>1</label>
    </ligand>
</feature>
<feature type="domain" description="Aminoacyl-transfer RNA synthetases class-II family profile" evidence="9">
    <location>
        <begin position="167"/>
        <end position="485"/>
    </location>
</feature>
<dbReference type="CDD" id="cd00775">
    <property type="entry name" value="LysRS_core"/>
    <property type="match status" value="1"/>
</dbReference>
<dbReference type="AlphaFoldDB" id="A0A1F6EID6"/>
<keyword evidence="5 7" id="KW-0030">Aminoacyl-tRNA synthetase</keyword>
<evidence type="ECO:0000256" key="6">
    <source>
        <dbReference type="ARBA" id="ARBA00048573"/>
    </source>
</evidence>
<evidence type="ECO:0000256" key="2">
    <source>
        <dbReference type="ARBA" id="ARBA00022723"/>
    </source>
</evidence>
<dbReference type="SUPFAM" id="SSF50249">
    <property type="entry name" value="Nucleic acid-binding proteins"/>
    <property type="match status" value="1"/>
</dbReference>
<dbReference type="EMBL" id="MFLY01000002">
    <property type="protein sequence ID" value="OGG73377.1"/>
    <property type="molecule type" value="Genomic_DNA"/>
</dbReference>
<keyword evidence="2 7" id="KW-0479">Metal-binding</keyword>
<dbReference type="InterPro" id="IPR004365">
    <property type="entry name" value="NA-bd_OB_tRNA"/>
</dbReference>
<evidence type="ECO:0000256" key="5">
    <source>
        <dbReference type="ARBA" id="ARBA00023146"/>
    </source>
</evidence>
<dbReference type="InterPro" id="IPR045864">
    <property type="entry name" value="aa-tRNA-synth_II/BPL/LPL"/>
</dbReference>
<name>A0A1F6EID6_9BACT</name>
<dbReference type="NCBIfam" id="TIGR00499">
    <property type="entry name" value="lysS_bact"/>
    <property type="match status" value="1"/>
</dbReference>
<evidence type="ECO:0000256" key="4">
    <source>
        <dbReference type="ARBA" id="ARBA00022840"/>
    </source>
</evidence>
<comment type="caution">
    <text evidence="7">Lacks conserved residue(s) required for the propagation of feature annotation.</text>
</comment>
<organism evidence="10 11">
    <name type="scientific">Candidatus Kaiserbacteria bacterium RIFCSPLOWO2_01_FULL_53_17</name>
    <dbReference type="NCBI Taxonomy" id="1798511"/>
    <lineage>
        <taxon>Bacteria</taxon>
        <taxon>Candidatus Kaiseribacteriota</taxon>
    </lineage>
</organism>
<dbReference type="PROSITE" id="PS50862">
    <property type="entry name" value="AA_TRNA_LIGASE_II"/>
    <property type="match status" value="1"/>
</dbReference>
<dbReference type="Gene3D" id="2.40.50.140">
    <property type="entry name" value="Nucleic acid-binding proteins"/>
    <property type="match status" value="1"/>
</dbReference>
<keyword evidence="4 7" id="KW-0067">ATP-binding</keyword>
<sequence>MALEDIRRERLAKLERYEAAGHDAYPATVRRDFLIGEFRKQFAKIERAKRSVTVVGRIRALREHGGATFVDLEDASGKIQLYCSRDELGKSYDELFGALDIGDFWEAEGTAFKTKRGEMSLRVASARIIAKSLLPLPEKWHGLKDVEERFRKRYLDLVMNPDVRERFRVRSRIVSAVREFFDSEEFLEVETPMLQPIAGGALARPFATHHNALDVDLYLRIAPELYLKELLVGGFERVYELGKSFRNEGIDAIHNPEFTTVEWYAAYWDEEAMMACVERAFAHILKRLGLKGKIAADGKTIAFPEKFARIEFAEVLKRYGQVLDYENENRDALAHRARQFGIEAGPGEPKGKIADEIYKKICRPHLEHPTFVIGHPIDISPLAKRVEPGSPNVRRFQLVVGGFELVNAYAELNNPRDQRERFEAQVKGSAGGEAETHPLDEGFVEALEYGMPPAAGAAIGIDRLVMLLTDTKNIREVVLFPTLRPRS</sequence>
<comment type="catalytic activity">
    <reaction evidence="6 7 8">
        <text>tRNA(Lys) + L-lysine + ATP = L-lysyl-tRNA(Lys) + AMP + diphosphate</text>
        <dbReference type="Rhea" id="RHEA:20792"/>
        <dbReference type="Rhea" id="RHEA-COMP:9696"/>
        <dbReference type="Rhea" id="RHEA-COMP:9697"/>
        <dbReference type="ChEBI" id="CHEBI:30616"/>
        <dbReference type="ChEBI" id="CHEBI:32551"/>
        <dbReference type="ChEBI" id="CHEBI:33019"/>
        <dbReference type="ChEBI" id="CHEBI:78442"/>
        <dbReference type="ChEBI" id="CHEBI:78529"/>
        <dbReference type="ChEBI" id="CHEBI:456215"/>
        <dbReference type="EC" id="6.1.1.6"/>
    </reaction>
</comment>
<comment type="cofactor">
    <cofactor evidence="7 8">
        <name>Mg(2+)</name>
        <dbReference type="ChEBI" id="CHEBI:18420"/>
    </cofactor>
    <text evidence="7 8">Binds 3 Mg(2+) ions per subunit.</text>
</comment>
<dbReference type="GO" id="GO:0005524">
    <property type="term" value="F:ATP binding"/>
    <property type="evidence" value="ECO:0007669"/>
    <property type="project" value="UniProtKB-UniRule"/>
</dbReference>
<dbReference type="InterPro" id="IPR004364">
    <property type="entry name" value="Aa-tRNA-synt_II"/>
</dbReference>
<evidence type="ECO:0000256" key="8">
    <source>
        <dbReference type="RuleBase" id="RU000336"/>
    </source>
</evidence>
<dbReference type="InterPro" id="IPR044136">
    <property type="entry name" value="Lys-tRNA-ligase_II_N"/>
</dbReference>
<evidence type="ECO:0000256" key="7">
    <source>
        <dbReference type="HAMAP-Rule" id="MF_00252"/>
    </source>
</evidence>
<comment type="subcellular location">
    <subcellularLocation>
        <location evidence="7">Cytoplasm</location>
    </subcellularLocation>
</comment>
<accession>A0A1F6EID6</accession>
<proteinExistence type="inferred from homology"/>
<keyword evidence="7 8" id="KW-0460">Magnesium</keyword>
<protein>
    <recommendedName>
        <fullName evidence="7">Lysine--tRNA ligase</fullName>
        <ecNumber evidence="7">6.1.1.6</ecNumber>
    </recommendedName>
    <alternativeName>
        <fullName evidence="7">Lysyl-tRNA synthetase</fullName>
        <shortName evidence="7">LysRS</shortName>
    </alternativeName>
</protein>
<dbReference type="Proteomes" id="UP000177306">
    <property type="component" value="Unassembled WGS sequence"/>
</dbReference>
<dbReference type="Pfam" id="PF00152">
    <property type="entry name" value="tRNA-synt_2"/>
    <property type="match status" value="1"/>
</dbReference>
<dbReference type="PANTHER" id="PTHR42918:SF15">
    <property type="entry name" value="LYSINE--TRNA LIGASE, CHLOROPLASTIC_MITOCHONDRIAL"/>
    <property type="match status" value="1"/>
</dbReference>
<dbReference type="CDD" id="cd04322">
    <property type="entry name" value="LysRS_N"/>
    <property type="match status" value="1"/>
</dbReference>
<comment type="similarity">
    <text evidence="7">Belongs to the class-II aminoacyl-tRNA synthetase family.</text>
</comment>
<dbReference type="GO" id="GO:0006430">
    <property type="term" value="P:lysyl-tRNA aminoacylation"/>
    <property type="evidence" value="ECO:0007669"/>
    <property type="project" value="UniProtKB-UniRule"/>
</dbReference>
<dbReference type="Pfam" id="PF01336">
    <property type="entry name" value="tRNA_anti-codon"/>
    <property type="match status" value="1"/>
</dbReference>
<comment type="caution">
    <text evidence="10">The sequence shown here is derived from an EMBL/GenBank/DDBJ whole genome shotgun (WGS) entry which is preliminary data.</text>
</comment>
<evidence type="ECO:0000259" key="9">
    <source>
        <dbReference type="PROSITE" id="PS50862"/>
    </source>
</evidence>
<comment type="subunit">
    <text evidence="7">Homodimer.</text>
</comment>
<dbReference type="GO" id="GO:0000049">
    <property type="term" value="F:tRNA binding"/>
    <property type="evidence" value="ECO:0007669"/>
    <property type="project" value="TreeGrafter"/>
</dbReference>
<keyword evidence="1 7" id="KW-0436">Ligase</keyword>
<dbReference type="EC" id="6.1.1.6" evidence="7"/>
<dbReference type="InterPro" id="IPR006195">
    <property type="entry name" value="aa-tRNA-synth_II"/>
</dbReference>
<dbReference type="InterPro" id="IPR012340">
    <property type="entry name" value="NA-bd_OB-fold"/>
</dbReference>
<dbReference type="HAMAP" id="MF_00252">
    <property type="entry name" value="Lys_tRNA_synth_class2"/>
    <property type="match status" value="1"/>
</dbReference>
<keyword evidence="3 7" id="KW-0547">Nucleotide-binding</keyword>
<evidence type="ECO:0000256" key="1">
    <source>
        <dbReference type="ARBA" id="ARBA00022598"/>
    </source>
</evidence>
<evidence type="ECO:0000313" key="11">
    <source>
        <dbReference type="Proteomes" id="UP000177306"/>
    </source>
</evidence>
<dbReference type="Gene3D" id="3.30.930.10">
    <property type="entry name" value="Bira Bifunctional Protein, Domain 2"/>
    <property type="match status" value="1"/>
</dbReference>
<dbReference type="PRINTS" id="PR00982">
    <property type="entry name" value="TRNASYNTHLYS"/>
</dbReference>
<dbReference type="InterPro" id="IPR018149">
    <property type="entry name" value="Lys-tRNA-synth_II_C"/>
</dbReference>
<evidence type="ECO:0000313" key="10">
    <source>
        <dbReference type="EMBL" id="OGG73377.1"/>
    </source>
</evidence>
<dbReference type="NCBIfam" id="NF001756">
    <property type="entry name" value="PRK00484.1"/>
    <property type="match status" value="1"/>
</dbReference>
<feature type="binding site" evidence="7">
    <location>
        <position position="404"/>
    </location>
    <ligand>
        <name>Mg(2+)</name>
        <dbReference type="ChEBI" id="CHEBI:18420"/>
        <label>2</label>
    </ligand>
</feature>
<keyword evidence="7" id="KW-0963">Cytoplasm</keyword>
<dbReference type="SUPFAM" id="SSF55681">
    <property type="entry name" value="Class II aaRS and biotin synthetases"/>
    <property type="match status" value="1"/>
</dbReference>
<dbReference type="GO" id="GO:0000287">
    <property type="term" value="F:magnesium ion binding"/>
    <property type="evidence" value="ECO:0007669"/>
    <property type="project" value="UniProtKB-UniRule"/>
</dbReference>
<keyword evidence="7" id="KW-0648">Protein biosynthesis</keyword>
<evidence type="ECO:0000256" key="3">
    <source>
        <dbReference type="ARBA" id="ARBA00022741"/>
    </source>
</evidence>
<dbReference type="GO" id="GO:0005829">
    <property type="term" value="C:cytosol"/>
    <property type="evidence" value="ECO:0007669"/>
    <property type="project" value="TreeGrafter"/>
</dbReference>
<dbReference type="GO" id="GO:0004824">
    <property type="term" value="F:lysine-tRNA ligase activity"/>
    <property type="evidence" value="ECO:0007669"/>
    <property type="project" value="UniProtKB-UniRule"/>
</dbReference>
<dbReference type="PANTHER" id="PTHR42918">
    <property type="entry name" value="LYSYL-TRNA SYNTHETASE"/>
    <property type="match status" value="1"/>
</dbReference>